<dbReference type="AlphaFoldDB" id="A0A1X3D242"/>
<evidence type="ECO:0000313" key="1">
    <source>
        <dbReference type="EMBL" id="OSI13990.1"/>
    </source>
</evidence>
<proteinExistence type="predicted"/>
<dbReference type="EMBL" id="MTBO01000047">
    <property type="protein sequence ID" value="OSI13990.1"/>
    <property type="molecule type" value="Genomic_DNA"/>
</dbReference>
<accession>A0A1X3D242</accession>
<evidence type="ECO:0000313" key="2">
    <source>
        <dbReference type="Proteomes" id="UP000193118"/>
    </source>
</evidence>
<name>A0A1X3D242_9NEIS</name>
<sequence length="93" mass="10740">MIDTDACLKNFQTGIFICNTIGSFVTRKDDYGHLMRQDLQDTYKHLALDYSDSPYTKALENGQDRYLVFEGRIMEPKQSAIPRGEMFDGDYNT</sequence>
<protein>
    <submittedName>
        <fullName evidence="1">Uncharacterized protein</fullName>
    </submittedName>
</protein>
<dbReference type="STRING" id="194197.BWD09_11795"/>
<reference evidence="2" key="1">
    <citation type="submission" date="2017-01" db="EMBL/GenBank/DDBJ databases">
        <authorList>
            <person name="Wolfgang W.J."/>
            <person name="Cole J."/>
            <person name="Wroblewski D."/>
            <person name="Mcginnis J."/>
            <person name="Musser K.A."/>
        </authorList>
    </citation>
    <scope>NUCLEOTIDE SEQUENCE [LARGE SCALE GENOMIC DNA]</scope>
    <source>
        <strain evidence="2">DSM 19151</strain>
    </source>
</reference>
<dbReference type="GeneID" id="94581686"/>
<dbReference type="RefSeq" id="WP_147286729.1">
    <property type="nucleotide sequence ID" value="NZ_CP059570.1"/>
</dbReference>
<organism evidence="1 2">
    <name type="scientific">Neisseria dentiae</name>
    <dbReference type="NCBI Taxonomy" id="194197"/>
    <lineage>
        <taxon>Bacteria</taxon>
        <taxon>Pseudomonadati</taxon>
        <taxon>Pseudomonadota</taxon>
        <taxon>Betaproteobacteria</taxon>
        <taxon>Neisseriales</taxon>
        <taxon>Neisseriaceae</taxon>
        <taxon>Neisseria</taxon>
    </lineage>
</organism>
<dbReference type="Proteomes" id="UP000193118">
    <property type="component" value="Unassembled WGS sequence"/>
</dbReference>
<keyword evidence="2" id="KW-1185">Reference proteome</keyword>
<gene>
    <name evidence="1" type="ORF">BWD09_11795</name>
</gene>
<comment type="caution">
    <text evidence="1">The sequence shown here is derived from an EMBL/GenBank/DDBJ whole genome shotgun (WGS) entry which is preliminary data.</text>
</comment>
<dbReference type="OrthoDB" id="5168853at2"/>